<protein>
    <submittedName>
        <fullName evidence="1">Uncharacterized protein</fullName>
    </submittedName>
</protein>
<dbReference type="RefSeq" id="WP_205260211.1">
    <property type="nucleotide sequence ID" value="NZ_JAERWK010000010.1"/>
</dbReference>
<organism evidence="1 2">
    <name type="scientific">Nakamurella leprariae</name>
    <dbReference type="NCBI Taxonomy" id="2803911"/>
    <lineage>
        <taxon>Bacteria</taxon>
        <taxon>Bacillati</taxon>
        <taxon>Actinomycetota</taxon>
        <taxon>Actinomycetes</taxon>
        <taxon>Nakamurellales</taxon>
        <taxon>Nakamurellaceae</taxon>
        <taxon>Nakamurella</taxon>
    </lineage>
</organism>
<gene>
    <name evidence="1" type="ORF">JL106_08185</name>
</gene>
<proteinExistence type="predicted"/>
<keyword evidence="2" id="KW-1185">Reference proteome</keyword>
<dbReference type="Proteomes" id="UP000663792">
    <property type="component" value="Unassembled WGS sequence"/>
</dbReference>
<accession>A0A938YG87</accession>
<name>A0A938YG87_9ACTN</name>
<evidence type="ECO:0000313" key="1">
    <source>
        <dbReference type="EMBL" id="MBM9467255.1"/>
    </source>
</evidence>
<dbReference type="EMBL" id="JAERWK010000010">
    <property type="protein sequence ID" value="MBM9467255.1"/>
    <property type="molecule type" value="Genomic_DNA"/>
</dbReference>
<evidence type="ECO:0000313" key="2">
    <source>
        <dbReference type="Proteomes" id="UP000663792"/>
    </source>
</evidence>
<reference evidence="1" key="1">
    <citation type="submission" date="2021-01" db="EMBL/GenBank/DDBJ databases">
        <title>YIM 132084 draft genome.</title>
        <authorList>
            <person name="An D."/>
        </authorList>
    </citation>
    <scope>NUCLEOTIDE SEQUENCE</scope>
    <source>
        <strain evidence="1">YIM 132084</strain>
    </source>
</reference>
<comment type="caution">
    <text evidence="1">The sequence shown here is derived from an EMBL/GenBank/DDBJ whole genome shotgun (WGS) entry which is preliminary data.</text>
</comment>
<dbReference type="AlphaFoldDB" id="A0A938YG87"/>
<sequence length="65" mass="7056">MFTVALIIAAWFALCAGLIALARGARLADEIELQQQDREDAAWCEAHAVNQPIPFELTDTGRTAA</sequence>